<dbReference type="GO" id="GO:0005654">
    <property type="term" value="C:nucleoplasm"/>
    <property type="evidence" value="ECO:0007669"/>
    <property type="project" value="TreeGrafter"/>
</dbReference>
<feature type="compositionally biased region" description="Basic and acidic residues" evidence="2">
    <location>
        <begin position="429"/>
        <end position="455"/>
    </location>
</feature>
<evidence type="ECO:0000313" key="3">
    <source>
        <dbReference type="EMBL" id="CAI2367979.1"/>
    </source>
</evidence>
<feature type="compositionally biased region" description="Basic residues" evidence="2">
    <location>
        <begin position="1"/>
        <end position="13"/>
    </location>
</feature>
<comment type="caution">
    <text evidence="3">The sequence shown here is derived from an EMBL/GenBank/DDBJ whole genome shotgun (WGS) entry which is preliminary data.</text>
</comment>
<keyword evidence="1" id="KW-0175">Coiled coil</keyword>
<dbReference type="AlphaFoldDB" id="A0AAD1UFR7"/>
<feature type="compositionally biased region" description="Basic and acidic residues" evidence="2">
    <location>
        <begin position="58"/>
        <end position="93"/>
    </location>
</feature>
<sequence length="1269" mass="146012">MNRKKAKPIKQNRKKTEEKKVSKKIEQNEKKGKSSSSSSNNSSSDGSDGNRSKSSKSHKSENSIKDKSLKSNKSKSDEPKSPKSQEQVVKESPPEPLEDVEFTIPINCPDYVKDIIEGFKENKDELYQTYNSGILTKDIHVFEKQVETILGAEICILRDYILQKHRPNMDMYKIKFNEFQKLIQEWANSESLAKDLNDELLDLAPSQLEHPNSEDEAIAEEQEEETKENFKKLIELKIEKHHEKIKEIFENYMDTPPQKEKIEEKKDSQCDSDKKSDNDNESKTNSDDGKSSKSVSDKSESNKSDSKESNPNKTGPNFNQMAFPNASPGMGFKKTIVKLNKMGKILNDIAYLTGLGIMTAEESRSKNKPKRSSAKAIDEFTHFIWLEKHNKEIRQKQRERMKKTILKNPINNSVDNAAKNNSDSESEEESKASKKGESSDAVKKGPKNAKESPKKKEVKKGNKNVNKSDSGDSSSEDDKQDDVESAKGSFRDSPKAILFQDEKYKKELEESETAYEDFQADLLAFVDQACTYRESSRDKPVKHSRDIAHRLKELFVIVDLTEEFEDDLPNDNPESKLNGIKGDDKLTRKIHKTIFEYETLIKRDDFGSLDEKNDAKKLLGSLRTQLDHHMHHNRPHKKDQETVEEKRNRTLQEIFSFYAKQHIPPGLPFEELEDTLKTINIGELLVFCKDFGIKIPRSNLMLMYKKEAERNLPHKFPQFLKTLHKISLFLHKRDLISKRKRLKEVKKLLGEAPTHKTQTGSSHSSSSSGSSSNSGSDSDQDEHKEKTSIKQKKVDQDTQIDSDKLKKSKKAKKAAEKENEKSTHKSKSKKSHRSKSSGSSKSGSGSSSNSDSSSNSGDSDQEGEVKEDQTEPENKLEDEKDQLEDQIFDLQEKNEDDIYEDFIKFLEIDAPSKYKRKAKGIRLAFDVKDHDSRIPLGLEEIRSKKNKKRIKVPVKEIKEKVRKMKEDRLNQKLKRETAEKAKMKRNRETMRLIHDKLRHERKYETKLSKINYSDIKKKQSVNPNWENPQTKVTLDLLQQMHYSDFNIEADDDFKPTDILNNEDAMIVEKGDKARKKIRSNIRLNNTAVISNISHGQSPISKRGVQMNQSQMSHKRTRSTINVKKIHKPINQAYDYTFGRVNDSNKSMAINHGSGHLINTSPARYQPRSKQVMVNRKLNVGKSQENLKQNRSVHLRRPPMVSNSMSLHNGYQPTSQKKLSYMQKQMQDRMKQIESHHKAKERYNMNGIMLMHDKQISKGLKTLNKNKYGY</sequence>
<accession>A0AAD1UFR7</accession>
<feature type="compositionally biased region" description="Low complexity" evidence="2">
    <location>
        <begin position="34"/>
        <end position="49"/>
    </location>
</feature>
<feature type="compositionally biased region" description="Low complexity" evidence="2">
    <location>
        <begin position="760"/>
        <end position="777"/>
    </location>
</feature>
<dbReference type="Proteomes" id="UP001295684">
    <property type="component" value="Unassembled WGS sequence"/>
</dbReference>
<feature type="compositionally biased region" description="Low complexity" evidence="2">
    <location>
        <begin position="463"/>
        <end position="473"/>
    </location>
</feature>
<evidence type="ECO:0000256" key="1">
    <source>
        <dbReference type="SAM" id="Coils"/>
    </source>
</evidence>
<proteinExistence type="predicted"/>
<dbReference type="InterPro" id="IPR039191">
    <property type="entry name" value="Nopp140-like"/>
</dbReference>
<protein>
    <submittedName>
        <fullName evidence="3">Uncharacterized protein</fullName>
    </submittedName>
</protein>
<feature type="compositionally biased region" description="Basic and acidic residues" evidence="2">
    <location>
        <begin position="813"/>
        <end position="823"/>
    </location>
</feature>
<feature type="compositionally biased region" description="Basic and acidic residues" evidence="2">
    <location>
        <begin position="482"/>
        <end position="494"/>
    </location>
</feature>
<name>A0AAD1UFR7_EUPCR</name>
<feature type="compositionally biased region" description="Low complexity" evidence="2">
    <location>
        <begin position="836"/>
        <end position="858"/>
    </location>
</feature>
<feature type="compositionally biased region" description="Basic and acidic residues" evidence="2">
    <location>
        <begin position="781"/>
        <end position="805"/>
    </location>
</feature>
<evidence type="ECO:0000313" key="4">
    <source>
        <dbReference type="Proteomes" id="UP001295684"/>
    </source>
</evidence>
<feature type="compositionally biased region" description="Basic and acidic residues" evidence="2">
    <location>
        <begin position="257"/>
        <end position="310"/>
    </location>
</feature>
<feature type="compositionally biased region" description="Basic residues" evidence="2">
    <location>
        <begin position="824"/>
        <end position="835"/>
    </location>
</feature>
<dbReference type="PANTHER" id="PTHR23216:SF1">
    <property type="entry name" value="NUCLEOLAR AND COILED-BODY PHOSPHOPROTEIN 1"/>
    <property type="match status" value="1"/>
</dbReference>
<feature type="compositionally biased region" description="Basic and acidic residues" evidence="2">
    <location>
        <begin position="863"/>
        <end position="878"/>
    </location>
</feature>
<keyword evidence="4" id="KW-1185">Reference proteome</keyword>
<dbReference type="EMBL" id="CAMPGE010009104">
    <property type="protein sequence ID" value="CAI2367979.1"/>
    <property type="molecule type" value="Genomic_DNA"/>
</dbReference>
<feature type="region of interest" description="Disordered" evidence="2">
    <location>
        <begin position="249"/>
        <end position="328"/>
    </location>
</feature>
<feature type="region of interest" description="Disordered" evidence="2">
    <location>
        <begin position="1094"/>
        <end position="1118"/>
    </location>
</feature>
<dbReference type="GO" id="GO:0005730">
    <property type="term" value="C:nucleolus"/>
    <property type="evidence" value="ECO:0007669"/>
    <property type="project" value="InterPro"/>
</dbReference>
<feature type="compositionally biased region" description="Basic and acidic residues" evidence="2">
    <location>
        <begin position="14"/>
        <end position="32"/>
    </location>
</feature>
<organism evidence="3 4">
    <name type="scientific">Euplotes crassus</name>
    <dbReference type="NCBI Taxonomy" id="5936"/>
    <lineage>
        <taxon>Eukaryota</taxon>
        <taxon>Sar</taxon>
        <taxon>Alveolata</taxon>
        <taxon>Ciliophora</taxon>
        <taxon>Intramacronucleata</taxon>
        <taxon>Spirotrichea</taxon>
        <taxon>Hypotrichia</taxon>
        <taxon>Euplotida</taxon>
        <taxon>Euplotidae</taxon>
        <taxon>Moneuplotes</taxon>
    </lineage>
</organism>
<feature type="coiled-coil region" evidence="1">
    <location>
        <begin position="954"/>
        <end position="986"/>
    </location>
</feature>
<reference evidence="3" key="1">
    <citation type="submission" date="2023-07" db="EMBL/GenBank/DDBJ databases">
        <authorList>
            <consortium name="AG Swart"/>
            <person name="Singh M."/>
            <person name="Singh A."/>
            <person name="Seah K."/>
            <person name="Emmerich C."/>
        </authorList>
    </citation>
    <scope>NUCLEOTIDE SEQUENCE</scope>
    <source>
        <strain evidence="3">DP1</strain>
    </source>
</reference>
<dbReference type="PANTHER" id="PTHR23216">
    <property type="entry name" value="NUCLEOLAR AND COILED-BODY PHOSPHOPROTEIN 1"/>
    <property type="match status" value="1"/>
</dbReference>
<feature type="region of interest" description="Disordered" evidence="2">
    <location>
        <begin position="749"/>
        <end position="889"/>
    </location>
</feature>
<feature type="region of interest" description="Disordered" evidence="2">
    <location>
        <begin position="206"/>
        <end position="226"/>
    </location>
</feature>
<feature type="region of interest" description="Disordered" evidence="2">
    <location>
        <begin position="404"/>
        <end position="494"/>
    </location>
</feature>
<feature type="compositionally biased region" description="Polar residues" evidence="2">
    <location>
        <begin position="1094"/>
        <end position="1111"/>
    </location>
</feature>
<gene>
    <name evidence="3" type="ORF">ECRASSUSDP1_LOCUS9268</name>
</gene>
<evidence type="ECO:0000256" key="2">
    <source>
        <dbReference type="SAM" id="MobiDB-lite"/>
    </source>
</evidence>
<feature type="region of interest" description="Disordered" evidence="2">
    <location>
        <begin position="1"/>
        <end position="100"/>
    </location>
</feature>
<feature type="compositionally biased region" description="Acidic residues" evidence="2">
    <location>
        <begin position="214"/>
        <end position="226"/>
    </location>
</feature>
<feature type="region of interest" description="Disordered" evidence="2">
    <location>
        <begin position="625"/>
        <end position="644"/>
    </location>
</feature>